<dbReference type="HOGENOM" id="CLU_2743672_0_0_1"/>
<dbReference type="Gramene" id="LPERR06G09150.1">
    <property type="protein sequence ID" value="LPERR06G09150.1"/>
    <property type="gene ID" value="LPERR06G09150"/>
</dbReference>
<reference evidence="2" key="3">
    <citation type="submission" date="2015-04" db="UniProtKB">
        <authorList>
            <consortium name="EnsemblPlants"/>
        </authorList>
    </citation>
    <scope>IDENTIFICATION</scope>
</reference>
<name>A0A0D9WP48_9ORYZ</name>
<proteinExistence type="predicted"/>
<evidence type="ECO:0000256" key="1">
    <source>
        <dbReference type="SAM" id="MobiDB-lite"/>
    </source>
</evidence>
<reference evidence="2 3" key="1">
    <citation type="submission" date="2012-08" db="EMBL/GenBank/DDBJ databases">
        <title>Oryza genome evolution.</title>
        <authorList>
            <person name="Wing R.A."/>
        </authorList>
    </citation>
    <scope>NUCLEOTIDE SEQUENCE</scope>
</reference>
<dbReference type="Proteomes" id="UP000032180">
    <property type="component" value="Chromosome 6"/>
</dbReference>
<keyword evidence="3" id="KW-1185">Reference proteome</keyword>
<sequence length="71" mass="7623">MGPRPLLDPSPAPRPARSTSSRALGGACAAEAEWCKIVRQDWLARPEGQMMWTSLATSNDNLSILSTKVVA</sequence>
<dbReference type="AlphaFoldDB" id="A0A0D9WP48"/>
<feature type="compositionally biased region" description="Pro residues" evidence="1">
    <location>
        <begin position="1"/>
        <end position="14"/>
    </location>
</feature>
<protein>
    <submittedName>
        <fullName evidence="2">Uncharacterized protein</fullName>
    </submittedName>
</protein>
<feature type="region of interest" description="Disordered" evidence="1">
    <location>
        <begin position="1"/>
        <end position="24"/>
    </location>
</feature>
<accession>A0A0D9WP48</accession>
<organism evidence="2 3">
    <name type="scientific">Leersia perrieri</name>
    <dbReference type="NCBI Taxonomy" id="77586"/>
    <lineage>
        <taxon>Eukaryota</taxon>
        <taxon>Viridiplantae</taxon>
        <taxon>Streptophyta</taxon>
        <taxon>Embryophyta</taxon>
        <taxon>Tracheophyta</taxon>
        <taxon>Spermatophyta</taxon>
        <taxon>Magnoliopsida</taxon>
        <taxon>Liliopsida</taxon>
        <taxon>Poales</taxon>
        <taxon>Poaceae</taxon>
        <taxon>BOP clade</taxon>
        <taxon>Oryzoideae</taxon>
        <taxon>Oryzeae</taxon>
        <taxon>Oryzinae</taxon>
        <taxon>Leersia</taxon>
    </lineage>
</organism>
<feature type="compositionally biased region" description="Low complexity" evidence="1">
    <location>
        <begin position="15"/>
        <end position="24"/>
    </location>
</feature>
<dbReference type="EnsemblPlants" id="LPERR06G09150.1">
    <property type="protein sequence ID" value="LPERR06G09150.1"/>
    <property type="gene ID" value="LPERR06G09150"/>
</dbReference>
<reference evidence="3" key="2">
    <citation type="submission" date="2013-12" db="EMBL/GenBank/DDBJ databases">
        <authorList>
            <person name="Yu Y."/>
            <person name="Lee S."/>
            <person name="de Baynast K."/>
            <person name="Wissotski M."/>
            <person name="Liu L."/>
            <person name="Talag J."/>
            <person name="Goicoechea J."/>
            <person name="Angelova A."/>
            <person name="Jetty R."/>
            <person name="Kudrna D."/>
            <person name="Golser W."/>
            <person name="Rivera L."/>
            <person name="Zhang J."/>
            <person name="Wing R."/>
        </authorList>
    </citation>
    <scope>NUCLEOTIDE SEQUENCE</scope>
</reference>
<evidence type="ECO:0000313" key="2">
    <source>
        <dbReference type="EnsemblPlants" id="LPERR06G09150.1"/>
    </source>
</evidence>
<evidence type="ECO:0000313" key="3">
    <source>
        <dbReference type="Proteomes" id="UP000032180"/>
    </source>
</evidence>